<gene>
    <name evidence="1" type="ORF">BRLA_c017670</name>
</gene>
<keyword evidence="2" id="KW-1185">Reference proteome</keyword>
<dbReference type="RefSeq" id="WP_154071882.1">
    <property type="nucleotide sequence ID" value="NZ_CP007806.1"/>
</dbReference>
<dbReference type="AlphaFoldDB" id="A0A075R3M9"/>
<dbReference type="Proteomes" id="UP000005850">
    <property type="component" value="Chromosome"/>
</dbReference>
<protein>
    <submittedName>
        <fullName evidence="1">Uncharacterized protein</fullName>
    </submittedName>
</protein>
<evidence type="ECO:0000313" key="2">
    <source>
        <dbReference type="Proteomes" id="UP000005850"/>
    </source>
</evidence>
<organism evidence="1 2">
    <name type="scientific">Brevibacillus laterosporus LMG 15441</name>
    <dbReference type="NCBI Taxonomy" id="1042163"/>
    <lineage>
        <taxon>Bacteria</taxon>
        <taxon>Bacillati</taxon>
        <taxon>Bacillota</taxon>
        <taxon>Bacilli</taxon>
        <taxon>Bacillales</taxon>
        <taxon>Paenibacillaceae</taxon>
        <taxon>Brevibacillus</taxon>
    </lineage>
</organism>
<dbReference type="HOGENOM" id="CLU_3196900_0_0_9"/>
<evidence type="ECO:0000313" key="1">
    <source>
        <dbReference type="EMBL" id="AIG26091.1"/>
    </source>
</evidence>
<name>A0A075R3M9_BRELA</name>
<dbReference type="EMBL" id="CP007806">
    <property type="protein sequence ID" value="AIG26091.1"/>
    <property type="molecule type" value="Genomic_DNA"/>
</dbReference>
<dbReference type="KEGG" id="blr:BRLA_c017670"/>
<proteinExistence type="predicted"/>
<accession>A0A075R3M9</accession>
<reference evidence="1 2" key="1">
    <citation type="journal article" date="2011" name="J. Bacteriol.">
        <title>Genome sequence of Brevibacillus laterosporus LMG 15441, a pathogen of invertebrates.</title>
        <authorList>
            <person name="Djukic M."/>
            <person name="Poehlein A."/>
            <person name="Thurmer A."/>
            <person name="Daniel R."/>
        </authorList>
    </citation>
    <scope>NUCLEOTIDE SEQUENCE [LARGE SCALE GENOMIC DNA]</scope>
    <source>
        <strain evidence="1 2">LMG 15441</strain>
    </source>
</reference>
<sequence>MRKKIVLMLLTLGLITNMGFALVKTDEANNLNTFSMRANNADPGY</sequence>